<reference evidence="3 4" key="1">
    <citation type="submission" date="2019-06" db="EMBL/GenBank/DDBJ databases">
        <title>Sequencing the genomes of 1000 actinobacteria strains.</title>
        <authorList>
            <person name="Klenk H.-P."/>
        </authorList>
    </citation>
    <scope>NUCLEOTIDE SEQUENCE [LARGE SCALE GENOMIC DNA]</scope>
    <source>
        <strain evidence="3 4">DSM 18031</strain>
    </source>
</reference>
<gene>
    <name evidence="3" type="ORF">FB466_0438</name>
</gene>
<keyword evidence="3" id="KW-0547">Nucleotide-binding</keyword>
<sequence>MTSVLSLSSQLSGATTTSLEITLTERQVTAAGIKDFFDLATALMRPESLTLALGQLERSALAILSTLATETNAGQWMTIDEIVAALSAANPDSKITPELISTHRDRLATLALIRVENEAIMGWPEVDSILEMWPTHGLPGHRQLTQLVPPTLMDALPHTELETVDRHAAERAFALVQAVAELIAELSVQPAAVRARGGLTLPTTKRLAEALRVDIDWVPFALDLAGQTNLAQPSADGWKPTPDAREWLATPAPERWAFLAQRWYSRTPPDITQALAQHPRHVWGDTVRTLMPWLYPGGRKSTAEWIETVLREARFMGIFTNDSASSFAYALTTEGPAAAAAALAPLFPAEVSTVYIQPDLTVISPGPLLATLDTRMRRLALVENRALAATYRITETTLLRALNAGDSVEDIRTFLTEISLTGIPQPLDYLLTETVRRHGSIRVEELTPTGGIGDSLARSRITATDHHALATLLVDRNLQHLSLSRSASDALTSPIRTSVVLASLQEARYPAAPAEAANRGASSAPVTHEAPHTPHTEASAQEAPDHDPDAAPLSPVQLLIAKLRKNQSEQGAETVEAGFNRQLSLAVKAKSTIRVSLVAPNGATHEYTILPTSVSAARLRGLDHVSDVERTLPIGWITAVETIEG</sequence>
<dbReference type="EMBL" id="VFPN01000001">
    <property type="protein sequence ID" value="TQM65631.1"/>
    <property type="molecule type" value="Genomic_DNA"/>
</dbReference>
<keyword evidence="3" id="KW-0378">Hydrolase</keyword>
<organism evidence="3 4">
    <name type="scientific">Klugiella xanthotipulae</name>
    <dbReference type="NCBI Taxonomy" id="244735"/>
    <lineage>
        <taxon>Bacteria</taxon>
        <taxon>Bacillati</taxon>
        <taxon>Actinomycetota</taxon>
        <taxon>Actinomycetes</taxon>
        <taxon>Micrococcales</taxon>
        <taxon>Microbacteriaceae</taxon>
        <taxon>Klugiella</taxon>
    </lineage>
</organism>
<keyword evidence="3" id="KW-0347">Helicase</keyword>
<name>A0A543I4Z8_9MICO</name>
<evidence type="ECO:0000313" key="3">
    <source>
        <dbReference type="EMBL" id="TQM65631.1"/>
    </source>
</evidence>
<comment type="caution">
    <text evidence="3">The sequence shown here is derived from an EMBL/GenBank/DDBJ whole genome shotgun (WGS) entry which is preliminary data.</text>
</comment>
<evidence type="ECO:0000259" key="2">
    <source>
        <dbReference type="Pfam" id="PF13625"/>
    </source>
</evidence>
<evidence type="ECO:0000256" key="1">
    <source>
        <dbReference type="SAM" id="MobiDB-lite"/>
    </source>
</evidence>
<proteinExistence type="predicted"/>
<dbReference type="RefSeq" id="WP_141915462.1">
    <property type="nucleotide sequence ID" value="NZ_BAAAYS010000001.1"/>
</dbReference>
<dbReference type="Proteomes" id="UP000318331">
    <property type="component" value="Unassembled WGS sequence"/>
</dbReference>
<evidence type="ECO:0000313" key="4">
    <source>
        <dbReference type="Proteomes" id="UP000318331"/>
    </source>
</evidence>
<keyword evidence="3" id="KW-0067">ATP-binding</keyword>
<accession>A0A543I4Z8</accession>
<protein>
    <submittedName>
        <fullName evidence="3">XPB/Ssl2-like helicase family protein</fullName>
    </submittedName>
</protein>
<feature type="region of interest" description="Disordered" evidence="1">
    <location>
        <begin position="512"/>
        <end position="552"/>
    </location>
</feature>
<keyword evidence="4" id="KW-1185">Reference proteome</keyword>
<feature type="domain" description="Helicase XPB/Ssl2 N-terminal" evidence="2">
    <location>
        <begin position="355"/>
        <end position="486"/>
    </location>
</feature>
<dbReference type="Pfam" id="PF13625">
    <property type="entry name" value="Helicase_C_3"/>
    <property type="match status" value="1"/>
</dbReference>
<dbReference type="OrthoDB" id="3415124at2"/>
<dbReference type="InterPro" id="IPR032830">
    <property type="entry name" value="XPB/Ssl2_N"/>
</dbReference>
<dbReference type="AlphaFoldDB" id="A0A543I4Z8"/>
<feature type="compositionally biased region" description="Low complexity" evidence="1">
    <location>
        <begin position="512"/>
        <end position="524"/>
    </location>
</feature>
<dbReference type="GO" id="GO:0004386">
    <property type="term" value="F:helicase activity"/>
    <property type="evidence" value="ECO:0007669"/>
    <property type="project" value="UniProtKB-KW"/>
</dbReference>